<protein>
    <submittedName>
        <fullName evidence="2">SLX4 interacting protein</fullName>
    </submittedName>
</protein>
<dbReference type="InterPro" id="IPR031479">
    <property type="entry name" value="SLX4IP"/>
</dbReference>
<dbReference type="OrthoDB" id="9933290at2759"/>
<sequence length="400" mass="43734">MAPKKFVIKCGNFAVLVDLHVLPLGGLEDTSWFTEDHIEEVTDVVRDALSQRVKQCEESLYSRRQPKHKNVLAPASPLFVKGNSFTLVANFMKRHSNLRCIARQRHGDLRVFPERYVVCVSCPEDASAHHGNPSLATTEQSEQSRSEYFSRAGETQDPLTSAAKTKKIALQKIAKQASVQLEEIGQRAALTNQTEEQRAAESSPNKTASSSEQKVTSAVSAEARAHTDSVGNKGQTPEEQAEEKGPSHSSEYEGDPGTNERWNVGEDLNLQGAKRRCLGRPPVLPEGSAPDCSTQTSKPGFLTPLPPVEDETGSKAFPEPEWKKTTLEVELLTLGKQAQRLPLASNNTAQTNQNRLPTSLRGQSVKPASSGSSIASRSTLGENGSENAPRTSRLRRMKRS</sequence>
<dbReference type="STRING" id="31033.ENSTRUP00000054288"/>
<name>A0A3B5K9C5_TAKRU</name>
<gene>
    <name evidence="2" type="primary">slx4ip</name>
</gene>
<reference evidence="2" key="3">
    <citation type="submission" date="2025-09" db="UniProtKB">
        <authorList>
            <consortium name="Ensembl"/>
        </authorList>
    </citation>
    <scope>IDENTIFICATION</scope>
</reference>
<dbReference type="GeneID" id="105416393"/>
<dbReference type="AlphaFoldDB" id="A0A3B5K9C5"/>
<organism evidence="2 3">
    <name type="scientific">Takifugu rubripes</name>
    <name type="common">Japanese pufferfish</name>
    <name type="synonym">Fugu rubripes</name>
    <dbReference type="NCBI Taxonomy" id="31033"/>
    <lineage>
        <taxon>Eukaryota</taxon>
        <taxon>Metazoa</taxon>
        <taxon>Chordata</taxon>
        <taxon>Craniata</taxon>
        <taxon>Vertebrata</taxon>
        <taxon>Euteleostomi</taxon>
        <taxon>Actinopterygii</taxon>
        <taxon>Neopterygii</taxon>
        <taxon>Teleostei</taxon>
        <taxon>Neoteleostei</taxon>
        <taxon>Acanthomorphata</taxon>
        <taxon>Eupercaria</taxon>
        <taxon>Tetraodontiformes</taxon>
        <taxon>Tetradontoidea</taxon>
        <taxon>Tetraodontidae</taxon>
        <taxon>Takifugu</taxon>
    </lineage>
</organism>
<keyword evidence="3" id="KW-1185">Reference proteome</keyword>
<feature type="compositionally biased region" description="Polar residues" evidence="1">
    <location>
        <begin position="190"/>
        <end position="219"/>
    </location>
</feature>
<dbReference type="CTD" id="128710"/>
<accession>A0A3B5K9C5</accession>
<evidence type="ECO:0000313" key="3">
    <source>
        <dbReference type="Proteomes" id="UP000005226"/>
    </source>
</evidence>
<feature type="compositionally biased region" description="Polar residues" evidence="1">
    <location>
        <begin position="134"/>
        <end position="147"/>
    </location>
</feature>
<proteinExistence type="predicted"/>
<dbReference type="Ensembl" id="ENSTRUT00000051353.2">
    <property type="protein sequence ID" value="ENSTRUP00000054288.1"/>
    <property type="gene ID" value="ENSTRUG00000025568.2"/>
</dbReference>
<dbReference type="PANTHER" id="PTHR28557:SF1">
    <property type="entry name" value="PROTEIN SLX4IP"/>
    <property type="match status" value="1"/>
</dbReference>
<feature type="compositionally biased region" description="Polar residues" evidence="1">
    <location>
        <begin position="229"/>
        <end position="238"/>
    </location>
</feature>
<feature type="compositionally biased region" description="Low complexity" evidence="1">
    <location>
        <begin position="364"/>
        <end position="378"/>
    </location>
</feature>
<reference evidence="2" key="2">
    <citation type="submission" date="2025-08" db="UniProtKB">
        <authorList>
            <consortium name="Ensembl"/>
        </authorList>
    </citation>
    <scope>IDENTIFICATION</scope>
</reference>
<dbReference type="FunCoup" id="A0A3B5K9C5">
    <property type="interactions" value="21"/>
</dbReference>
<evidence type="ECO:0000256" key="1">
    <source>
        <dbReference type="SAM" id="MobiDB-lite"/>
    </source>
</evidence>
<dbReference type="RefSeq" id="XP_011601821.1">
    <property type="nucleotide sequence ID" value="XM_011603519.2"/>
</dbReference>
<dbReference type="KEGG" id="tru:105416393"/>
<feature type="compositionally biased region" description="Polar residues" evidence="1">
    <location>
        <begin position="344"/>
        <end position="362"/>
    </location>
</feature>
<dbReference type="RefSeq" id="XP_011601819.1">
    <property type="nucleotide sequence ID" value="XM_011603517.2"/>
</dbReference>
<dbReference type="Pfam" id="PF15744">
    <property type="entry name" value="UPF0492"/>
    <property type="match status" value="1"/>
</dbReference>
<feature type="compositionally biased region" description="Polar residues" evidence="1">
    <location>
        <begin position="379"/>
        <end position="390"/>
    </location>
</feature>
<dbReference type="GeneTree" id="ENSGT00390000016400"/>
<dbReference type="PANTHER" id="PTHR28557">
    <property type="entry name" value="PROTEIN SLX4IP"/>
    <property type="match status" value="1"/>
</dbReference>
<feature type="region of interest" description="Disordered" evidence="1">
    <location>
        <begin position="339"/>
        <end position="400"/>
    </location>
</feature>
<reference evidence="2 3" key="1">
    <citation type="journal article" date="2011" name="Genome Biol. Evol.">
        <title>Integration of the genetic map and genome assembly of fugu facilitates insights into distinct features of genome evolution in teleosts and mammals.</title>
        <authorList>
            <person name="Kai W."/>
            <person name="Kikuchi K."/>
            <person name="Tohari S."/>
            <person name="Chew A.K."/>
            <person name="Tay A."/>
            <person name="Fujiwara A."/>
            <person name="Hosoya S."/>
            <person name="Suetake H."/>
            <person name="Naruse K."/>
            <person name="Brenner S."/>
            <person name="Suzuki Y."/>
            <person name="Venkatesh B."/>
        </authorList>
    </citation>
    <scope>NUCLEOTIDE SEQUENCE [LARGE SCALE GENOMIC DNA]</scope>
</reference>
<dbReference type="Proteomes" id="UP000005226">
    <property type="component" value="Chromosome 4"/>
</dbReference>
<feature type="region of interest" description="Disordered" evidence="1">
    <location>
        <begin position="125"/>
        <end position="161"/>
    </location>
</feature>
<dbReference type="RefSeq" id="XP_011601820.1">
    <property type="nucleotide sequence ID" value="XM_011603518.2"/>
</dbReference>
<dbReference type="InParanoid" id="A0A3B5K9C5"/>
<dbReference type="OMA" id="KTCLGSC"/>
<feature type="region of interest" description="Disordered" evidence="1">
    <location>
        <begin position="190"/>
        <end position="322"/>
    </location>
</feature>
<evidence type="ECO:0000313" key="2">
    <source>
        <dbReference type="Ensembl" id="ENSTRUP00000054288.1"/>
    </source>
</evidence>